<dbReference type="GO" id="GO:0015074">
    <property type="term" value="P:DNA integration"/>
    <property type="evidence" value="ECO:0007669"/>
    <property type="project" value="InterPro"/>
</dbReference>
<dbReference type="GO" id="GO:0003676">
    <property type="term" value="F:nucleic acid binding"/>
    <property type="evidence" value="ECO:0007669"/>
    <property type="project" value="InterPro"/>
</dbReference>
<protein>
    <recommendedName>
        <fullName evidence="2">Integrase catalytic domain-containing protein</fullName>
    </recommendedName>
</protein>
<proteinExistence type="predicted"/>
<dbReference type="InterPro" id="IPR001584">
    <property type="entry name" value="Integrase_cat-core"/>
</dbReference>
<sequence length="200" mass="22579">MKKSAHFIPVNVFYTAEDYAKLHLREMVSLHGVPLSIISNRGTKFTSQIWKSFQKGIGTKVMLSTTFHPQTDGKAEQTIQTYENLLRVCVIDFKGNWDDHFPLIEFSYNNSYHSSISMAQFDVLYGRRCRSPIGATYGHHPRTVGQPTAYAGGPWFTTATPPQTSSENWLSPDSRTDPRSVDQTTVRGLCPWIKTSLTSL</sequence>
<dbReference type="Proteomes" id="UP001234989">
    <property type="component" value="Chromosome 7"/>
</dbReference>
<organism evidence="3 4">
    <name type="scientific">Solanum verrucosum</name>
    <dbReference type="NCBI Taxonomy" id="315347"/>
    <lineage>
        <taxon>Eukaryota</taxon>
        <taxon>Viridiplantae</taxon>
        <taxon>Streptophyta</taxon>
        <taxon>Embryophyta</taxon>
        <taxon>Tracheophyta</taxon>
        <taxon>Spermatophyta</taxon>
        <taxon>Magnoliopsida</taxon>
        <taxon>eudicotyledons</taxon>
        <taxon>Gunneridae</taxon>
        <taxon>Pentapetalae</taxon>
        <taxon>asterids</taxon>
        <taxon>lamiids</taxon>
        <taxon>Solanales</taxon>
        <taxon>Solanaceae</taxon>
        <taxon>Solanoideae</taxon>
        <taxon>Solaneae</taxon>
        <taxon>Solanum</taxon>
    </lineage>
</organism>
<feature type="compositionally biased region" description="Polar residues" evidence="1">
    <location>
        <begin position="157"/>
        <end position="173"/>
    </location>
</feature>
<dbReference type="EMBL" id="CP133618">
    <property type="protein sequence ID" value="WMV37848.1"/>
    <property type="molecule type" value="Genomic_DNA"/>
</dbReference>
<name>A0AAF0ZFU8_SOLVR</name>
<evidence type="ECO:0000256" key="1">
    <source>
        <dbReference type="SAM" id="MobiDB-lite"/>
    </source>
</evidence>
<accession>A0AAF0ZFU8</accession>
<evidence type="ECO:0000259" key="2">
    <source>
        <dbReference type="PROSITE" id="PS50994"/>
    </source>
</evidence>
<keyword evidence="4" id="KW-1185">Reference proteome</keyword>
<dbReference type="Gene3D" id="3.30.420.10">
    <property type="entry name" value="Ribonuclease H-like superfamily/Ribonuclease H"/>
    <property type="match status" value="1"/>
</dbReference>
<evidence type="ECO:0000313" key="3">
    <source>
        <dbReference type="EMBL" id="WMV37848.1"/>
    </source>
</evidence>
<dbReference type="PANTHER" id="PTHR45835:SF91">
    <property type="entry name" value="RETROTRANSPOSON, TY3-GYPSY SUBCLASS-LIKE PROTEIN"/>
    <property type="match status" value="1"/>
</dbReference>
<gene>
    <name evidence="3" type="ORF">MTR67_031233</name>
</gene>
<feature type="region of interest" description="Disordered" evidence="1">
    <location>
        <begin position="151"/>
        <end position="182"/>
    </location>
</feature>
<evidence type="ECO:0000313" key="4">
    <source>
        <dbReference type="Proteomes" id="UP001234989"/>
    </source>
</evidence>
<dbReference type="InterPro" id="IPR012337">
    <property type="entry name" value="RNaseH-like_sf"/>
</dbReference>
<dbReference type="PANTHER" id="PTHR45835">
    <property type="entry name" value="YALI0A06105P"/>
    <property type="match status" value="1"/>
</dbReference>
<dbReference type="PROSITE" id="PS50994">
    <property type="entry name" value="INTEGRASE"/>
    <property type="match status" value="1"/>
</dbReference>
<feature type="domain" description="Integrase catalytic" evidence="2">
    <location>
        <begin position="1"/>
        <end position="128"/>
    </location>
</feature>
<dbReference type="SUPFAM" id="SSF53098">
    <property type="entry name" value="Ribonuclease H-like"/>
    <property type="match status" value="1"/>
</dbReference>
<dbReference type="AlphaFoldDB" id="A0AAF0ZFU8"/>
<reference evidence="3" key="1">
    <citation type="submission" date="2023-08" db="EMBL/GenBank/DDBJ databases">
        <title>A de novo genome assembly of Solanum verrucosum Schlechtendal, a Mexican diploid species geographically isolated from the other diploid A-genome species in potato relatives.</title>
        <authorList>
            <person name="Hosaka K."/>
        </authorList>
    </citation>
    <scope>NUCLEOTIDE SEQUENCE</scope>
    <source>
        <tissue evidence="3">Young leaves</tissue>
    </source>
</reference>
<dbReference type="InterPro" id="IPR036397">
    <property type="entry name" value="RNaseH_sf"/>
</dbReference>